<evidence type="ECO:0000256" key="8">
    <source>
        <dbReference type="ARBA" id="ARBA00022848"/>
    </source>
</evidence>
<evidence type="ECO:0000256" key="6">
    <source>
        <dbReference type="ARBA" id="ARBA00022723"/>
    </source>
</evidence>
<reference evidence="15" key="1">
    <citation type="submission" date="2019-11" db="EMBL/GenBank/DDBJ databases">
        <title>Genomic insights into an expanded diversity of filamentous marine cyanobacteria reveals the extraordinary biosynthetic potential of Moorea and Okeania.</title>
        <authorList>
            <person name="Ferreira Leao T."/>
            <person name="Wang M."/>
            <person name="Moss N."/>
            <person name="Da Silva R."/>
            <person name="Sanders J."/>
            <person name="Nurk S."/>
            <person name="Gurevich A."/>
            <person name="Humphrey G."/>
            <person name="Reher R."/>
            <person name="Zhu Q."/>
            <person name="Belda-Ferre P."/>
            <person name="Glukhov E."/>
            <person name="Rex R."/>
            <person name="Dorrestein P.C."/>
            <person name="Knight R."/>
            <person name="Pevzner P."/>
            <person name="Gerwick W.H."/>
            <person name="Gerwick L."/>
        </authorList>
    </citation>
    <scope>NUCLEOTIDE SEQUENCE</scope>
    <source>
        <strain evidence="15">SIO1C4</strain>
    </source>
</reference>
<evidence type="ECO:0000256" key="4">
    <source>
        <dbReference type="ARBA" id="ARBA00010617"/>
    </source>
</evidence>
<dbReference type="GO" id="GO:0004508">
    <property type="term" value="F:steroid 17-alpha-monooxygenase activity"/>
    <property type="evidence" value="ECO:0007669"/>
    <property type="project" value="TreeGrafter"/>
</dbReference>
<comment type="cofactor">
    <cofactor evidence="1 13">
        <name>heme</name>
        <dbReference type="ChEBI" id="CHEBI:30413"/>
    </cofactor>
</comment>
<evidence type="ECO:0000256" key="2">
    <source>
        <dbReference type="ARBA" id="ARBA00004174"/>
    </source>
</evidence>
<dbReference type="GO" id="GO:0042448">
    <property type="term" value="P:progesterone metabolic process"/>
    <property type="evidence" value="ECO:0007669"/>
    <property type="project" value="TreeGrafter"/>
</dbReference>
<dbReference type="PANTHER" id="PTHR24289">
    <property type="entry name" value="STEROID 17-ALPHA-HYDROXYLASE/17,20 LYASE"/>
    <property type="match status" value="1"/>
</dbReference>
<dbReference type="InterPro" id="IPR017972">
    <property type="entry name" value="Cyt_P450_CS"/>
</dbReference>
<name>A0A6B3NDU2_9CYAN</name>
<dbReference type="GO" id="GO:0020037">
    <property type="term" value="F:heme binding"/>
    <property type="evidence" value="ECO:0007669"/>
    <property type="project" value="InterPro"/>
</dbReference>
<dbReference type="PRINTS" id="PR00385">
    <property type="entry name" value="P450"/>
</dbReference>
<dbReference type="SUPFAM" id="SSF48264">
    <property type="entry name" value="Cytochrome P450"/>
    <property type="match status" value="1"/>
</dbReference>
<keyword evidence="6 13" id="KW-0479">Metal-binding</keyword>
<dbReference type="GO" id="GO:0005506">
    <property type="term" value="F:iron ion binding"/>
    <property type="evidence" value="ECO:0007669"/>
    <property type="project" value="InterPro"/>
</dbReference>
<evidence type="ECO:0000256" key="13">
    <source>
        <dbReference type="PIRSR" id="PIRSR602401-1"/>
    </source>
</evidence>
<keyword evidence="12" id="KW-0472">Membrane</keyword>
<feature type="binding site" description="axial binding residue" evidence="13">
    <location>
        <position position="436"/>
    </location>
    <ligand>
        <name>heme</name>
        <dbReference type="ChEBI" id="CHEBI:30413"/>
    </ligand>
    <ligandPart>
        <name>Fe</name>
        <dbReference type="ChEBI" id="CHEBI:18248"/>
    </ligandPart>
</feature>
<organism evidence="15">
    <name type="scientific">Symploca sp. SIO1C4</name>
    <dbReference type="NCBI Taxonomy" id="2607765"/>
    <lineage>
        <taxon>Bacteria</taxon>
        <taxon>Bacillati</taxon>
        <taxon>Cyanobacteriota</taxon>
        <taxon>Cyanophyceae</taxon>
        <taxon>Coleofasciculales</taxon>
        <taxon>Coleofasciculaceae</taxon>
        <taxon>Symploca</taxon>
    </lineage>
</organism>
<evidence type="ECO:0000256" key="11">
    <source>
        <dbReference type="ARBA" id="ARBA00023033"/>
    </source>
</evidence>
<keyword evidence="9 14" id="KW-0560">Oxidoreductase</keyword>
<protein>
    <submittedName>
        <fullName evidence="15">Cytochrome P450</fullName>
    </submittedName>
</protein>
<comment type="similarity">
    <text evidence="4 14">Belongs to the cytochrome P450 family.</text>
</comment>
<evidence type="ECO:0000256" key="3">
    <source>
        <dbReference type="ARBA" id="ARBA00004406"/>
    </source>
</evidence>
<keyword evidence="5 13" id="KW-0349">Heme</keyword>
<evidence type="ECO:0000256" key="5">
    <source>
        <dbReference type="ARBA" id="ARBA00022617"/>
    </source>
</evidence>
<dbReference type="PROSITE" id="PS00086">
    <property type="entry name" value="CYTOCHROME_P450"/>
    <property type="match status" value="1"/>
</dbReference>
<proteinExistence type="inferred from homology"/>
<keyword evidence="7" id="KW-0256">Endoplasmic reticulum</keyword>
<comment type="caution">
    <text evidence="15">The sequence shown here is derived from an EMBL/GenBank/DDBJ whole genome shotgun (WGS) entry which is preliminary data.</text>
</comment>
<dbReference type="PANTHER" id="PTHR24289:SF21">
    <property type="entry name" value="CYTOCHROME P450 1A"/>
    <property type="match status" value="1"/>
</dbReference>
<dbReference type="FunFam" id="1.10.630.10:FF:000238">
    <property type="entry name" value="Cytochrome P450 2A6"/>
    <property type="match status" value="1"/>
</dbReference>
<sequence>MVLQQAAPIQLNNLNKVAPPGPPALPFVGMRPFLAKFLHLELEQLAKTHGNIFQIRVGKRRLVVLHGLETIKQALVKQEDSFNARADFKIFEKPPQCFFMEMKNGKLWKKHRTIVSHVMRTFWVDKSDVLENCAQEEVEDLANVFLKFDGKPFAPDSYLPLATLNFMQRLMFGKKDSIDNPEDADTVAAAHSMIHINQGTQHITYLELIPAIWRPFFILYRQKELRNFIKAVGALERYLSKNLKQHQESFNPENIQYFADALLQANNEQAESDQKNTGLSVDDIVLGTLAQFTGAGIEFPKMILHWALLYMITYPDVQAKIQQELDEVVGRGQKISYKHRVELPFTEACINEIFRHSSSTTLPPVPYTTIRDTNLEGYFIPKNTPIIVSYYSLTRDQRYWEEPEQFNPYRFLDKNGKLRKKLLDKFYPFGMGARRCIGESLGRFQIFLFFTNLMHQCKFERVPGERLSLQSQTGVFMNPKKYRVVVKPRF</sequence>
<evidence type="ECO:0000256" key="10">
    <source>
        <dbReference type="ARBA" id="ARBA00023004"/>
    </source>
</evidence>
<evidence type="ECO:0000256" key="14">
    <source>
        <dbReference type="RuleBase" id="RU000461"/>
    </source>
</evidence>
<comment type="subcellular location">
    <subcellularLocation>
        <location evidence="3">Endoplasmic reticulum membrane</location>
        <topology evidence="3">Peripheral membrane protein</topology>
    </subcellularLocation>
    <subcellularLocation>
        <location evidence="2">Microsome membrane</location>
        <topology evidence="2">Peripheral membrane protein</topology>
    </subcellularLocation>
</comment>
<dbReference type="Pfam" id="PF00067">
    <property type="entry name" value="p450"/>
    <property type="match status" value="1"/>
</dbReference>
<accession>A0A6B3NDU2</accession>
<evidence type="ECO:0000256" key="7">
    <source>
        <dbReference type="ARBA" id="ARBA00022824"/>
    </source>
</evidence>
<dbReference type="Gene3D" id="1.10.630.10">
    <property type="entry name" value="Cytochrome P450"/>
    <property type="match status" value="1"/>
</dbReference>
<evidence type="ECO:0000256" key="1">
    <source>
        <dbReference type="ARBA" id="ARBA00001971"/>
    </source>
</evidence>
<gene>
    <name evidence="15" type="ORF">F6J89_09240</name>
</gene>
<keyword evidence="8" id="KW-0492">Microsome</keyword>
<dbReference type="InterPro" id="IPR001128">
    <property type="entry name" value="Cyt_P450"/>
</dbReference>
<dbReference type="EMBL" id="JAAHFQ010000135">
    <property type="protein sequence ID" value="NER27801.1"/>
    <property type="molecule type" value="Genomic_DNA"/>
</dbReference>
<dbReference type="InterPro" id="IPR002401">
    <property type="entry name" value="Cyt_P450_E_grp-I"/>
</dbReference>
<dbReference type="PRINTS" id="PR00463">
    <property type="entry name" value="EP450I"/>
</dbReference>
<keyword evidence="11 14" id="KW-0503">Monooxygenase</keyword>
<evidence type="ECO:0000313" key="15">
    <source>
        <dbReference type="EMBL" id="NER27801.1"/>
    </source>
</evidence>
<dbReference type="GO" id="GO:0042446">
    <property type="term" value="P:hormone biosynthetic process"/>
    <property type="evidence" value="ECO:0007669"/>
    <property type="project" value="TreeGrafter"/>
</dbReference>
<dbReference type="InterPro" id="IPR036396">
    <property type="entry name" value="Cyt_P450_sf"/>
</dbReference>
<keyword evidence="10 13" id="KW-0408">Iron</keyword>
<evidence type="ECO:0000256" key="9">
    <source>
        <dbReference type="ARBA" id="ARBA00023002"/>
    </source>
</evidence>
<dbReference type="AlphaFoldDB" id="A0A6B3NDU2"/>
<evidence type="ECO:0000256" key="12">
    <source>
        <dbReference type="ARBA" id="ARBA00023136"/>
    </source>
</evidence>